<name>A0A2L1TP17_9BACL</name>
<dbReference type="STRING" id="147375.BXP28_04295"/>
<feature type="domain" description="Glycosyl transferase family 1" evidence="1">
    <location>
        <begin position="191"/>
        <end position="341"/>
    </location>
</feature>
<dbReference type="GeneID" id="64219260"/>
<dbReference type="AlphaFoldDB" id="A0A2L1TP17"/>
<dbReference type="RefSeq" id="WP_023483081.1">
    <property type="nucleotide sequence ID" value="NZ_CP019651.1"/>
</dbReference>
<protein>
    <submittedName>
        <fullName evidence="3">Glycosyl transferase group 1</fullName>
    </submittedName>
</protein>
<evidence type="ECO:0000259" key="2">
    <source>
        <dbReference type="Pfam" id="PF13439"/>
    </source>
</evidence>
<dbReference type="Proteomes" id="UP000239833">
    <property type="component" value="Chromosome"/>
</dbReference>
<evidence type="ECO:0000259" key="1">
    <source>
        <dbReference type="Pfam" id="PF00534"/>
    </source>
</evidence>
<dbReference type="Pfam" id="PF00534">
    <property type="entry name" value="Glycos_transf_1"/>
    <property type="match status" value="1"/>
</dbReference>
<dbReference type="Proteomes" id="UP000464330">
    <property type="component" value="Chromosome"/>
</dbReference>
<organism evidence="3 5">
    <name type="scientific">Paenibacillus larvae subsp. larvae</name>
    <dbReference type="NCBI Taxonomy" id="147375"/>
    <lineage>
        <taxon>Bacteria</taxon>
        <taxon>Bacillati</taxon>
        <taxon>Bacillota</taxon>
        <taxon>Bacilli</taxon>
        <taxon>Bacillales</taxon>
        <taxon>Paenibacillaceae</taxon>
        <taxon>Paenibacillus</taxon>
    </lineage>
</organism>
<accession>A0A8B6WUK2</accession>
<dbReference type="Gene3D" id="3.40.50.2000">
    <property type="entry name" value="Glycogen Phosphorylase B"/>
    <property type="match status" value="2"/>
</dbReference>
<evidence type="ECO:0000313" key="3">
    <source>
        <dbReference type="EMBL" id="AVF26737.1"/>
    </source>
</evidence>
<reference evidence="5" key="1">
    <citation type="submission" date="2017-02" db="EMBL/GenBank/DDBJ databases">
        <title>Delineation of Paenibacillus larvae strains originating from foulbrood outbreaks.</title>
        <authorList>
            <person name="Beims H."/>
            <person name="Bunk B."/>
            <person name="Sproeer C."/>
            <person name="Mohr K.I."/>
            <person name="Pradella S."/>
            <person name="Guenther G."/>
            <person name="Rohde M."/>
            <person name="von der Ohe W."/>
            <person name="Steinert M."/>
        </authorList>
    </citation>
    <scope>NUCLEOTIDE SEQUENCE [LARGE SCALE GENOMIC DNA]</scope>
    <source>
        <strain evidence="5">Eric_III</strain>
    </source>
</reference>
<dbReference type="EMBL" id="CP019655">
    <property type="protein sequence ID" value="AVF26737.1"/>
    <property type="molecule type" value="Genomic_DNA"/>
</dbReference>
<dbReference type="GO" id="GO:0016757">
    <property type="term" value="F:glycosyltransferase activity"/>
    <property type="evidence" value="ECO:0007669"/>
    <property type="project" value="InterPro"/>
</dbReference>
<dbReference type="EMBL" id="CP019717">
    <property type="protein sequence ID" value="QHZ51655.1"/>
    <property type="molecule type" value="Genomic_DNA"/>
</dbReference>
<accession>A0A2L1TP17</accession>
<dbReference type="InterPro" id="IPR001296">
    <property type="entry name" value="Glyco_trans_1"/>
</dbReference>
<dbReference type="InterPro" id="IPR028098">
    <property type="entry name" value="Glyco_trans_4-like_N"/>
</dbReference>
<sequence>MKIIQLITRSDSIGGAQMHVLELSRELQRQGHEVLVAVGGNGPFIPLLQEHGIPVRCLPDLIRPIRPWTDFKAFHSIRKMLKEVKPDLLATHSSKAGWLGRLAGKLGRIPTLFTAHSWAFTEGVPFLAKWLYIAADLITAPMADKIINVSHFDYMLAKTYRVAKESKMTVIHNGITDLGKPLLANPEAIPPRFVMVSRMERPKDHLTLLKAVAPLAGQPWKIDFMGAGPKRKELEELVNDWGLSENIRFLGQRKDIAEQLASSQGLLLISEWEGLPICIVEALRAGLPVIATGVGGVPELVYDRINGFLIPRGDATLLRSRFVCLCESPSLRREMGQAGRRFFEEHFTDKQMFAKVMRVYEETVRIQKGSSSHPANA</sequence>
<accession>A0A6C0QSD8</accession>
<dbReference type="Pfam" id="PF13439">
    <property type="entry name" value="Glyco_transf_4"/>
    <property type="match status" value="1"/>
</dbReference>
<reference evidence="3 6" key="2">
    <citation type="journal article" date="2020" name="Int. J. Med. Microbiol.">
        <title>Discovery of Paenibacillus larvae ERIC V: Phenotypic and genomic comparison to genotypes ERIC I-IV reveal different inventories of virulence factors which correlate with epidemiological prevalences of American Foulbrood.</title>
        <authorList>
            <person name="Beims H."/>
            <person name="Bunk B."/>
            <person name="Erler S."/>
            <person name="Mohr K.I."/>
            <person name="Sproer C."/>
            <person name="Pradella S."/>
            <person name="Gunther G."/>
            <person name="Rohde M."/>
            <person name="von der Ohe W."/>
            <person name="Steinert M."/>
        </authorList>
    </citation>
    <scope>NUCLEOTIDE SEQUENCE</scope>
    <source>
        <strain evidence="3">Eric_III</strain>
        <strain evidence="4">Eric_V</strain>
    </source>
</reference>
<dbReference type="CDD" id="cd03808">
    <property type="entry name" value="GT4_CapM-like"/>
    <property type="match status" value="1"/>
</dbReference>
<evidence type="ECO:0000313" key="5">
    <source>
        <dbReference type="Proteomes" id="UP000239833"/>
    </source>
</evidence>
<dbReference type="SUPFAM" id="SSF53756">
    <property type="entry name" value="UDP-Glycosyltransferase/glycogen phosphorylase"/>
    <property type="match status" value="1"/>
</dbReference>
<keyword evidence="3" id="KW-0808">Transferase</keyword>
<feature type="domain" description="Glycosyltransferase subfamily 4-like N-terminal" evidence="2">
    <location>
        <begin position="13"/>
        <end position="175"/>
    </location>
</feature>
<gene>
    <name evidence="3" type="ORF">ERICIII_02598</name>
    <name evidence="4" type="ORF">ERICV_02517</name>
</gene>
<evidence type="ECO:0000313" key="4">
    <source>
        <dbReference type="EMBL" id="QHZ51655.1"/>
    </source>
</evidence>
<dbReference type="PANTHER" id="PTHR12526">
    <property type="entry name" value="GLYCOSYLTRANSFERASE"/>
    <property type="match status" value="1"/>
</dbReference>
<proteinExistence type="predicted"/>
<evidence type="ECO:0000313" key="6">
    <source>
        <dbReference type="Proteomes" id="UP000464330"/>
    </source>
</evidence>